<dbReference type="Proteomes" id="UP000620633">
    <property type="component" value="Unassembled WGS sequence"/>
</dbReference>
<organism evidence="2 3">
    <name type="scientific">Deinococcus knuensis</name>
    <dbReference type="NCBI Taxonomy" id="1837380"/>
    <lineage>
        <taxon>Bacteria</taxon>
        <taxon>Thermotogati</taxon>
        <taxon>Deinococcota</taxon>
        <taxon>Deinococci</taxon>
        <taxon>Deinococcales</taxon>
        <taxon>Deinococcaceae</taxon>
        <taxon>Deinococcus</taxon>
    </lineage>
</organism>
<feature type="compositionally biased region" description="Basic and acidic residues" evidence="1">
    <location>
        <begin position="23"/>
        <end position="32"/>
    </location>
</feature>
<sequence length="171" mass="18031">MDNERNGNAPLTGEHGAQTGFDTPDRKDDHQEAYTTTPAGDRVGSADHVEYTPVELPSAKEVTGQFDHLATRDAETMEHLPQDAEFAGAQTVAGLGGEHLDTIVPSAGVGVEASSATALESRLTSPADQNPGYTPPSEQGPPHVSQRPGDLPEGETSELERQVMGDGERGF</sequence>
<evidence type="ECO:0000256" key="1">
    <source>
        <dbReference type="SAM" id="MobiDB-lite"/>
    </source>
</evidence>
<evidence type="ECO:0000313" key="3">
    <source>
        <dbReference type="Proteomes" id="UP000620633"/>
    </source>
</evidence>
<feature type="region of interest" description="Disordered" evidence="1">
    <location>
        <begin position="115"/>
        <end position="171"/>
    </location>
</feature>
<reference evidence="3" key="1">
    <citation type="journal article" date="2019" name="Int. J. Syst. Evol. Microbiol.">
        <title>The Global Catalogue of Microorganisms (GCM) 10K type strain sequencing project: providing services to taxonomists for standard genome sequencing and annotation.</title>
        <authorList>
            <consortium name="The Broad Institute Genomics Platform"/>
            <consortium name="The Broad Institute Genome Sequencing Center for Infectious Disease"/>
            <person name="Wu L."/>
            <person name="Ma J."/>
        </authorList>
    </citation>
    <scope>NUCLEOTIDE SEQUENCE [LARGE SCALE GENOMIC DNA]</scope>
    <source>
        <strain evidence="3">JCM 31406</strain>
    </source>
</reference>
<keyword evidence="3" id="KW-1185">Reference proteome</keyword>
<evidence type="ECO:0008006" key="4">
    <source>
        <dbReference type="Google" id="ProtNLM"/>
    </source>
</evidence>
<proteinExistence type="predicted"/>
<evidence type="ECO:0000313" key="2">
    <source>
        <dbReference type="EMBL" id="GGS30521.1"/>
    </source>
</evidence>
<gene>
    <name evidence="2" type="ORF">GCM10008961_22830</name>
</gene>
<name>A0ABQ2SM48_9DEIO</name>
<accession>A0ABQ2SM48</accession>
<dbReference type="EMBL" id="BMQO01000010">
    <property type="protein sequence ID" value="GGS30521.1"/>
    <property type="molecule type" value="Genomic_DNA"/>
</dbReference>
<comment type="caution">
    <text evidence="2">The sequence shown here is derived from an EMBL/GenBank/DDBJ whole genome shotgun (WGS) entry which is preliminary data.</text>
</comment>
<feature type="region of interest" description="Disordered" evidence="1">
    <location>
        <begin position="1"/>
        <end position="50"/>
    </location>
</feature>
<feature type="compositionally biased region" description="Basic and acidic residues" evidence="1">
    <location>
        <begin position="158"/>
        <end position="171"/>
    </location>
</feature>
<dbReference type="RefSeq" id="WP_189101848.1">
    <property type="nucleotide sequence ID" value="NZ_BMQO01000010.1"/>
</dbReference>
<protein>
    <recommendedName>
        <fullName evidence="4">DUF5709 domain-containing protein</fullName>
    </recommendedName>
</protein>
<feature type="compositionally biased region" description="Polar residues" evidence="1">
    <location>
        <begin position="115"/>
        <end position="132"/>
    </location>
</feature>